<dbReference type="OMA" id="RVFKNYY"/>
<dbReference type="GO" id="GO:0000070">
    <property type="term" value="P:mitotic sister chromatid segregation"/>
    <property type="evidence" value="ECO:0007669"/>
    <property type="project" value="TreeGrafter"/>
</dbReference>
<evidence type="ECO:0000313" key="8">
    <source>
        <dbReference type="Proteomes" id="UP000008672"/>
    </source>
</evidence>
<keyword evidence="6" id="KW-0137">Centromere</keyword>
<dbReference type="InterPro" id="IPR012485">
    <property type="entry name" value="CENP-I"/>
</dbReference>
<dbReference type="GeneID" id="102345561"/>
<dbReference type="Proteomes" id="UP000008672">
    <property type="component" value="Unassembled WGS sequence"/>
</dbReference>
<keyword evidence="5" id="KW-0539">Nucleus</keyword>
<sequence length="701" mass="80893">METSGIRGSSIRSAKRTVGDTPAVRLEKALWYFKEVEEHTPVTGNSTMAAHLEFIESSAFTRGLPPEGIDILLNCAISAKLADLANVRLIKCLIPATFVPESAVVSAVSLFSTDKSSKNMQVLFIRWLIAVFDLIDSKEHLHCLYGLLFFFLQEEKLCPYICHLLYLLTRRENVKPFRVRRLLDLQSKMGAQPHLQALLSLYKVFCPELVSLSLSSKLKTFFKNSDVTWKSAISTVQSRNRRRNLVHQPLIISERQPKSKKRKWNSNMQQPICSSTSDNKSKLPDFIHQSTVYPVEKLQTLPQLLENIHHLEFPSQMGSVLKSPLLLHYLNCIKDDHVLFRLHFWVAHVLQEEFPWCRKGDDDPQELEFTEFLNTVCNAQQFLQEGFSNIEDFACWKLLRWDGICCRTQIFTLLSWIPCSTFSEMKSLFCEPLMQLFFTSSVYFKCSVIESLKNLLNNWLLQHSVQEEMNIVLMSQMNTSQSGSFDAVAELIEFVGRISTIALCIENYNSLLLYFILSFYESVCNMFVKHDFPLVIMPPAGVFYPALLSMESVSVNQLCYIMHRYRINLIAAKTSDTHGKFKINRKTVEQFNRYLVAMVGYLWTANGFSADSNPQGILIDQEILEQTGVLDYKNSFTLVRHPAFMGYAIKFLQRRWPQNETINLSLIKGKKRDWYVEFLYSQELNGLKLFIEASINRSNRF</sequence>
<protein>
    <submittedName>
        <fullName evidence="7">Centromere protein I</fullName>
    </submittedName>
</protein>
<comment type="similarity">
    <text evidence="3">Belongs to the CENP-I/CTF3 family.</text>
</comment>
<evidence type="ECO:0000256" key="5">
    <source>
        <dbReference type="ARBA" id="ARBA00023242"/>
    </source>
</evidence>
<reference evidence="7" key="3">
    <citation type="submission" date="2025-09" db="UniProtKB">
        <authorList>
            <consortium name="Ensembl"/>
        </authorList>
    </citation>
    <scope>IDENTIFICATION</scope>
</reference>
<dbReference type="STRING" id="7897.ENSLACP00000018870"/>
<name>H3BAE9_LATCH</name>
<reference evidence="8" key="1">
    <citation type="submission" date="2011-08" db="EMBL/GenBank/DDBJ databases">
        <title>The draft genome of Latimeria chalumnae.</title>
        <authorList>
            <person name="Di Palma F."/>
            <person name="Alfoldi J."/>
            <person name="Johnson J."/>
            <person name="Berlin A."/>
            <person name="Gnerre S."/>
            <person name="Jaffe D."/>
            <person name="MacCallum I."/>
            <person name="Young S."/>
            <person name="Walker B.J."/>
            <person name="Lander E."/>
            <person name="Lindblad-Toh K."/>
        </authorList>
    </citation>
    <scope>NUCLEOTIDE SEQUENCE [LARGE SCALE GENOMIC DNA]</scope>
    <source>
        <strain evidence="8">Wild caught</strain>
    </source>
</reference>
<gene>
    <name evidence="7" type="primary">CENPI</name>
</gene>
<dbReference type="GO" id="GO:0005634">
    <property type="term" value="C:nucleus"/>
    <property type="evidence" value="ECO:0007669"/>
    <property type="project" value="UniProtKB-SubCell"/>
</dbReference>
<dbReference type="KEGG" id="lcm:102345561"/>
<dbReference type="EMBL" id="AFYH01037418">
    <property type="status" value="NOT_ANNOTATED_CDS"/>
    <property type="molecule type" value="Genomic_DNA"/>
</dbReference>
<evidence type="ECO:0000313" key="7">
    <source>
        <dbReference type="Ensembl" id="ENSLACP00000018870.2"/>
    </source>
</evidence>
<comment type="subcellular location">
    <subcellularLocation>
        <location evidence="2">Chromosome</location>
        <location evidence="2">Centromere</location>
    </subcellularLocation>
    <subcellularLocation>
        <location evidence="1">Nucleus</location>
    </subcellularLocation>
</comment>
<evidence type="ECO:0000256" key="3">
    <source>
        <dbReference type="ARBA" id="ARBA00005470"/>
    </source>
</evidence>
<dbReference type="CDD" id="cd22647">
    <property type="entry name" value="CTF3_NTD_HEAT"/>
    <property type="match status" value="1"/>
</dbReference>
<evidence type="ECO:0000256" key="2">
    <source>
        <dbReference type="ARBA" id="ARBA00004584"/>
    </source>
</evidence>
<dbReference type="Pfam" id="PF07778">
    <property type="entry name" value="CENP-I"/>
    <property type="match status" value="1"/>
</dbReference>
<reference evidence="7" key="2">
    <citation type="submission" date="2025-08" db="UniProtKB">
        <authorList>
            <consortium name="Ensembl"/>
        </authorList>
    </citation>
    <scope>IDENTIFICATION</scope>
</reference>
<dbReference type="EMBL" id="AFYH01037420">
    <property type="status" value="NOT_ANNOTATED_CDS"/>
    <property type="molecule type" value="Genomic_DNA"/>
</dbReference>
<organism evidence="7 8">
    <name type="scientific">Latimeria chalumnae</name>
    <name type="common">Coelacanth</name>
    <dbReference type="NCBI Taxonomy" id="7897"/>
    <lineage>
        <taxon>Eukaryota</taxon>
        <taxon>Metazoa</taxon>
        <taxon>Chordata</taxon>
        <taxon>Craniata</taxon>
        <taxon>Vertebrata</taxon>
        <taxon>Euteleostomi</taxon>
        <taxon>Coelacanthiformes</taxon>
        <taxon>Coelacanthidae</taxon>
        <taxon>Latimeria</taxon>
    </lineage>
</organism>
<dbReference type="EMBL" id="AFYH01037417">
    <property type="status" value="NOT_ANNOTATED_CDS"/>
    <property type="molecule type" value="Genomic_DNA"/>
</dbReference>
<dbReference type="GO" id="GO:0000939">
    <property type="term" value="C:inner kinetochore"/>
    <property type="evidence" value="ECO:0007669"/>
    <property type="project" value="TreeGrafter"/>
</dbReference>
<dbReference type="PANTHER" id="PTHR48208">
    <property type="entry name" value="CENTROMERE PROTEIN I"/>
    <property type="match status" value="1"/>
</dbReference>
<dbReference type="CTD" id="2491"/>
<dbReference type="GO" id="GO:0034080">
    <property type="term" value="P:CENP-A containing chromatin assembly"/>
    <property type="evidence" value="ECO:0007669"/>
    <property type="project" value="TreeGrafter"/>
</dbReference>
<dbReference type="EMBL" id="AFYH01037419">
    <property type="status" value="NOT_ANNOTATED_CDS"/>
    <property type="molecule type" value="Genomic_DNA"/>
</dbReference>
<keyword evidence="4" id="KW-0158">Chromosome</keyword>
<dbReference type="HOGENOM" id="CLU_022189_0_0_1"/>
<dbReference type="eggNOG" id="ENOG502QU9H">
    <property type="taxonomic scope" value="Eukaryota"/>
</dbReference>
<proteinExistence type="inferred from homology"/>
<dbReference type="Ensembl" id="ENSLACT00000019003.2">
    <property type="protein sequence ID" value="ENSLACP00000018870.2"/>
    <property type="gene ID" value="ENSLACG00000016604.2"/>
</dbReference>
<dbReference type="PANTHER" id="PTHR48208:SF2">
    <property type="entry name" value="CENTROMERE PROTEIN I"/>
    <property type="match status" value="1"/>
</dbReference>
<accession>H3BAE9</accession>
<dbReference type="EMBL" id="AFYH01037421">
    <property type="status" value="NOT_ANNOTATED_CDS"/>
    <property type="molecule type" value="Genomic_DNA"/>
</dbReference>
<evidence type="ECO:0000256" key="4">
    <source>
        <dbReference type="ARBA" id="ARBA00022454"/>
    </source>
</evidence>
<dbReference type="InParanoid" id="H3BAE9"/>
<dbReference type="GeneTree" id="ENSGT00390000013235"/>
<keyword evidence="8" id="KW-1185">Reference proteome</keyword>
<evidence type="ECO:0000256" key="6">
    <source>
        <dbReference type="ARBA" id="ARBA00023328"/>
    </source>
</evidence>
<evidence type="ECO:0000256" key="1">
    <source>
        <dbReference type="ARBA" id="ARBA00004123"/>
    </source>
</evidence>
<dbReference type="AlphaFoldDB" id="H3BAE9"/>
<dbReference type="OrthoDB" id="6347512at2759"/>
<dbReference type="FunCoup" id="H3BAE9">
    <property type="interactions" value="1175"/>
</dbReference>